<keyword evidence="1" id="KW-0489">Methyltransferase</keyword>
<dbReference type="Pfam" id="PF04672">
    <property type="entry name" value="Methyltransf_19"/>
    <property type="match status" value="1"/>
</dbReference>
<dbReference type="EMBL" id="SLXQ01000001">
    <property type="protein sequence ID" value="TCP56904.1"/>
    <property type="molecule type" value="Genomic_DNA"/>
</dbReference>
<reference evidence="1 2" key="1">
    <citation type="submission" date="2019-03" db="EMBL/GenBank/DDBJ databases">
        <title>Genomic Encyclopedia of Type Strains, Phase IV (KMG-IV): sequencing the most valuable type-strain genomes for metagenomic binning, comparative biology and taxonomic classification.</title>
        <authorList>
            <person name="Goeker M."/>
        </authorList>
    </citation>
    <scope>NUCLEOTIDE SEQUENCE [LARGE SCALE GENOMIC DNA]</scope>
    <source>
        <strain evidence="1 2">DSM 45765</strain>
    </source>
</reference>
<sequence>MASTWAPNQDGPDHPHNAPEPSFARINDYWLDGSDHTEADVEIATRITMCAPHIPYLVRELRHLLGRMVRELHGLGIRQFLDLGSGIPNVQHIHQVVAELSADCRVVYVDSDPDVASRSQATLRDVPFARFISTDIRQPAEVLADPQLREILDLSEPVAVFLLGTLQEIADEDDPRQLVADYFARLSQGSYLALSHFGKGDQQLASGLDMFGRMFQQPPPVRMRDTDELRAILGDLSVVEPGIVRMPLWHPSDDQDMGQNAEHVPVHVALGVKNQ</sequence>
<dbReference type="Gene3D" id="3.40.50.150">
    <property type="entry name" value="Vaccinia Virus protein VP39"/>
    <property type="match status" value="1"/>
</dbReference>
<dbReference type="InterPro" id="IPR029063">
    <property type="entry name" value="SAM-dependent_MTases_sf"/>
</dbReference>
<dbReference type="RefSeq" id="WP_132875443.1">
    <property type="nucleotide sequence ID" value="NZ_SLXQ01000001.1"/>
</dbReference>
<accession>A0A4R2R4Q4</accession>
<dbReference type="InterPro" id="IPR006764">
    <property type="entry name" value="SAM_dep_MeTrfase_SAV2177_type"/>
</dbReference>
<protein>
    <submittedName>
        <fullName evidence="1">S-adenosyl methyltransferase</fullName>
    </submittedName>
</protein>
<evidence type="ECO:0000313" key="2">
    <source>
        <dbReference type="Proteomes" id="UP000294911"/>
    </source>
</evidence>
<dbReference type="GO" id="GO:0032259">
    <property type="term" value="P:methylation"/>
    <property type="evidence" value="ECO:0007669"/>
    <property type="project" value="UniProtKB-KW"/>
</dbReference>
<dbReference type="PIRSF" id="PIRSF017393">
    <property type="entry name" value="MTase_SAV2177"/>
    <property type="match status" value="1"/>
</dbReference>
<name>A0A4R2R4Q4_9PSEU</name>
<comment type="caution">
    <text evidence="1">The sequence shown here is derived from an EMBL/GenBank/DDBJ whole genome shotgun (WGS) entry which is preliminary data.</text>
</comment>
<evidence type="ECO:0000313" key="1">
    <source>
        <dbReference type="EMBL" id="TCP56904.1"/>
    </source>
</evidence>
<dbReference type="SUPFAM" id="SSF53335">
    <property type="entry name" value="S-adenosyl-L-methionine-dependent methyltransferases"/>
    <property type="match status" value="1"/>
</dbReference>
<dbReference type="GO" id="GO:0008168">
    <property type="term" value="F:methyltransferase activity"/>
    <property type="evidence" value="ECO:0007669"/>
    <property type="project" value="UniProtKB-KW"/>
</dbReference>
<dbReference type="OrthoDB" id="3607322at2"/>
<proteinExistence type="predicted"/>
<organism evidence="1 2">
    <name type="scientific">Tamaricihabitans halophyticus</name>
    <dbReference type="NCBI Taxonomy" id="1262583"/>
    <lineage>
        <taxon>Bacteria</taxon>
        <taxon>Bacillati</taxon>
        <taxon>Actinomycetota</taxon>
        <taxon>Actinomycetes</taxon>
        <taxon>Pseudonocardiales</taxon>
        <taxon>Pseudonocardiaceae</taxon>
        <taxon>Tamaricihabitans</taxon>
    </lineage>
</organism>
<dbReference type="AlphaFoldDB" id="A0A4R2R4Q4"/>
<gene>
    <name evidence="1" type="ORF">EV191_101853</name>
</gene>
<dbReference type="Proteomes" id="UP000294911">
    <property type="component" value="Unassembled WGS sequence"/>
</dbReference>
<keyword evidence="1" id="KW-0808">Transferase</keyword>
<keyword evidence="2" id="KW-1185">Reference proteome</keyword>